<dbReference type="Gene3D" id="1.10.10.10">
    <property type="entry name" value="Winged helix-like DNA-binding domain superfamily/Winged helix DNA-binding domain"/>
    <property type="match status" value="1"/>
</dbReference>
<dbReference type="InterPro" id="IPR036388">
    <property type="entry name" value="WH-like_DNA-bd_sf"/>
</dbReference>
<reference evidence="5 6" key="1">
    <citation type="submission" date="2022-10" db="EMBL/GenBank/DDBJ databases">
        <title>Chitinophaga nivalis PC15 sp. nov., isolated from Pyeongchang county, South Korea.</title>
        <authorList>
            <person name="Trinh H.N."/>
        </authorList>
    </citation>
    <scope>NUCLEOTIDE SEQUENCE [LARGE SCALE GENOMIC DNA]</scope>
    <source>
        <strain evidence="5 6">PC14</strain>
    </source>
</reference>
<dbReference type="Proteomes" id="UP001207742">
    <property type="component" value="Unassembled WGS sequence"/>
</dbReference>
<dbReference type="InterPro" id="IPR036390">
    <property type="entry name" value="WH_DNA-bd_sf"/>
</dbReference>
<proteinExistence type="inferred from homology"/>
<keyword evidence="6" id="KW-1185">Reference proteome</keyword>
<dbReference type="SUPFAM" id="SSF46785">
    <property type="entry name" value="Winged helix' DNA-binding domain"/>
    <property type="match status" value="1"/>
</dbReference>
<evidence type="ECO:0000256" key="3">
    <source>
        <dbReference type="ARBA" id="ARBA00023125"/>
    </source>
</evidence>
<dbReference type="EMBL" id="JAPDNS010000002">
    <property type="protein sequence ID" value="MCW3485967.1"/>
    <property type="molecule type" value="Genomic_DNA"/>
</dbReference>
<dbReference type="PIRSF" id="PIRSF019455">
    <property type="entry name" value="CopR_AtkY"/>
    <property type="match status" value="1"/>
</dbReference>
<comment type="similarity">
    <text evidence="1">Belongs to the BlaI transcriptional regulatory family.</text>
</comment>
<dbReference type="InterPro" id="IPR005650">
    <property type="entry name" value="BlaI_family"/>
</dbReference>
<sequence length="129" mass="14637">MKHIRPTESELEILSILWERGASTVREVHDILSQTKDAGYTTTLKLMQIMHEKKLLDRDASSKTHVFTTAVSQQTTRQQLLNKMIDTVFGGSASQLVMQALGHHQSSDAELDKIRQYLSDIEKQQKDNG</sequence>
<evidence type="ECO:0000313" key="5">
    <source>
        <dbReference type="EMBL" id="MCW3485967.1"/>
    </source>
</evidence>
<dbReference type="RefSeq" id="WP_264732784.1">
    <property type="nucleotide sequence ID" value="NZ_JAPDNR010000001.1"/>
</dbReference>
<comment type="caution">
    <text evidence="5">The sequence shown here is derived from an EMBL/GenBank/DDBJ whole genome shotgun (WGS) entry which is preliminary data.</text>
</comment>
<evidence type="ECO:0000313" key="6">
    <source>
        <dbReference type="Proteomes" id="UP001207742"/>
    </source>
</evidence>
<dbReference type="Gene3D" id="1.10.4040.10">
    <property type="entry name" value="Penicillinase repressor domain"/>
    <property type="match status" value="1"/>
</dbReference>
<evidence type="ECO:0000256" key="4">
    <source>
        <dbReference type="ARBA" id="ARBA00023163"/>
    </source>
</evidence>
<evidence type="ECO:0000256" key="1">
    <source>
        <dbReference type="ARBA" id="ARBA00011046"/>
    </source>
</evidence>
<keyword evidence="4" id="KW-0804">Transcription</keyword>
<evidence type="ECO:0000256" key="2">
    <source>
        <dbReference type="ARBA" id="ARBA00023015"/>
    </source>
</evidence>
<gene>
    <name evidence="5" type="ORF">OL497_18840</name>
</gene>
<keyword evidence="3" id="KW-0238">DNA-binding</keyword>
<accession>A0ABT3IPR6</accession>
<dbReference type="Pfam" id="PF03965">
    <property type="entry name" value="Penicillinase_R"/>
    <property type="match status" value="1"/>
</dbReference>
<protein>
    <submittedName>
        <fullName evidence="5">BlaI/MecI/CopY family transcriptional regulator</fullName>
    </submittedName>
</protein>
<organism evidence="5 6">
    <name type="scientific">Chitinophaga nivalis</name>
    <dbReference type="NCBI Taxonomy" id="2991709"/>
    <lineage>
        <taxon>Bacteria</taxon>
        <taxon>Pseudomonadati</taxon>
        <taxon>Bacteroidota</taxon>
        <taxon>Chitinophagia</taxon>
        <taxon>Chitinophagales</taxon>
        <taxon>Chitinophagaceae</taxon>
        <taxon>Chitinophaga</taxon>
    </lineage>
</organism>
<name>A0ABT3IPR6_9BACT</name>
<keyword evidence="2" id="KW-0805">Transcription regulation</keyword>